<dbReference type="OrthoDB" id="10006236at2"/>
<feature type="signal peptide" evidence="1">
    <location>
        <begin position="1"/>
        <end position="17"/>
    </location>
</feature>
<dbReference type="EMBL" id="LK028559">
    <property type="protein sequence ID" value="CDR30337.1"/>
    <property type="molecule type" value="Genomic_DNA"/>
</dbReference>
<dbReference type="PROSITE" id="PS51257">
    <property type="entry name" value="PROKAR_LIPOPROTEIN"/>
    <property type="match status" value="1"/>
</dbReference>
<dbReference type="HOGENOM" id="CLU_690061_0_0_14"/>
<feature type="chain" id="PRO_5001593765" description="Lipoprotein" evidence="1">
    <location>
        <begin position="18"/>
        <end position="399"/>
    </location>
</feature>
<protein>
    <recommendedName>
        <fullName evidence="4">Lipoprotein</fullName>
    </recommendedName>
</protein>
<sequence length="399" mass="45018">MKKIWLLLIILSLVALVGCSVPTNDLPPLDDGNKVEMSLEEKVVFLQSVSMDEMDASNFKFQQFAKVDFAYSAELEQSVAGVDAHYEMDGLVNLDIDQVSFISLGSSHEDSFIYIGLDKAYFHMDINNHETFAGETSSENVDDIDATINFNGSYAYLNSDGMYFNLDGSAVMNQLTQEGELVIDSKSVNETYDAIQERVISQTFDEALYLEIESMLNEMRTMLQTDLSLDEMTEMDEEMVDFIDEMVSVYSGGTTHTIRIHLTKEMINEMIDLVFESYTDIGSMDLQQLLEIKDTVKNALQSFDLDFRIEVVGEALGTKTLSKILFNISGKFQGFSLDMSEMGEDVMPVVLQFGIDIQRFGFIIDLDADLIELPTNDELETFEVVEVPSFAEIFENMNM</sequence>
<dbReference type="RefSeq" id="WP_045748899.1">
    <property type="nucleotide sequence ID" value="NZ_FUZK01000002.1"/>
</dbReference>
<keyword evidence="1" id="KW-0732">Signal</keyword>
<keyword evidence="3" id="KW-1185">Reference proteome</keyword>
<evidence type="ECO:0000313" key="2">
    <source>
        <dbReference type="EMBL" id="CDR30337.1"/>
    </source>
</evidence>
<dbReference type="STRING" id="35623.Aocu_02640"/>
<evidence type="ECO:0000256" key="1">
    <source>
        <dbReference type="SAM" id="SignalP"/>
    </source>
</evidence>
<name>A0A061AH93_9MOLU</name>
<proteinExistence type="predicted"/>
<evidence type="ECO:0008006" key="4">
    <source>
        <dbReference type="Google" id="ProtNLM"/>
    </source>
</evidence>
<dbReference type="InParanoid" id="A0A061AH93"/>
<dbReference type="AlphaFoldDB" id="A0A061AH93"/>
<dbReference type="KEGG" id="aoc:Aocu_02640"/>
<gene>
    <name evidence="2" type="ORF">Aocu_02640</name>
</gene>
<dbReference type="PATRIC" id="fig|35623.3.peg.264"/>
<organism evidence="2 3">
    <name type="scientific">Acholeplasma oculi</name>
    <dbReference type="NCBI Taxonomy" id="35623"/>
    <lineage>
        <taxon>Bacteria</taxon>
        <taxon>Bacillati</taxon>
        <taxon>Mycoplasmatota</taxon>
        <taxon>Mollicutes</taxon>
        <taxon>Acholeplasmatales</taxon>
        <taxon>Acholeplasmataceae</taxon>
        <taxon>Acholeplasma</taxon>
    </lineage>
</organism>
<reference evidence="3" key="1">
    <citation type="submission" date="2014-05" db="EMBL/GenBank/DDBJ databases">
        <authorList>
            <person name="Kube M."/>
        </authorList>
    </citation>
    <scope>NUCLEOTIDE SEQUENCE [LARGE SCALE GENOMIC DNA]</scope>
</reference>
<accession>A0A061AH93</accession>
<evidence type="ECO:0000313" key="3">
    <source>
        <dbReference type="Proteomes" id="UP000032434"/>
    </source>
</evidence>
<dbReference type="Proteomes" id="UP000032434">
    <property type="component" value="Chromosome 1"/>
</dbReference>